<feature type="domain" description="SAM" evidence="2">
    <location>
        <begin position="99"/>
        <end position="164"/>
    </location>
</feature>
<dbReference type="SUPFAM" id="SSF47769">
    <property type="entry name" value="SAM/Pointed domain"/>
    <property type="match status" value="1"/>
</dbReference>
<feature type="compositionally biased region" description="Polar residues" evidence="1">
    <location>
        <begin position="64"/>
        <end position="75"/>
    </location>
</feature>
<dbReference type="GeneID" id="106811907"/>
<evidence type="ECO:0000313" key="4">
    <source>
        <dbReference type="RefSeq" id="XP_014671128.1"/>
    </source>
</evidence>
<dbReference type="Proteomes" id="UP000695022">
    <property type="component" value="Unplaced"/>
</dbReference>
<feature type="region of interest" description="Disordered" evidence="1">
    <location>
        <begin position="1"/>
        <end position="75"/>
    </location>
</feature>
<evidence type="ECO:0000259" key="2">
    <source>
        <dbReference type="PROSITE" id="PS50105"/>
    </source>
</evidence>
<dbReference type="InterPro" id="IPR013761">
    <property type="entry name" value="SAM/pointed_sf"/>
</dbReference>
<reference evidence="4" key="1">
    <citation type="submission" date="2025-08" db="UniProtKB">
        <authorList>
            <consortium name="RefSeq"/>
        </authorList>
    </citation>
    <scope>IDENTIFICATION</scope>
</reference>
<name>A0ABM1EG07_PRICU</name>
<evidence type="ECO:0000313" key="3">
    <source>
        <dbReference type="Proteomes" id="UP000695022"/>
    </source>
</evidence>
<organism evidence="3 4">
    <name type="scientific">Priapulus caudatus</name>
    <name type="common">Priapulid worm</name>
    <dbReference type="NCBI Taxonomy" id="37621"/>
    <lineage>
        <taxon>Eukaryota</taxon>
        <taxon>Metazoa</taxon>
        <taxon>Ecdysozoa</taxon>
        <taxon>Scalidophora</taxon>
        <taxon>Priapulida</taxon>
        <taxon>Priapulimorpha</taxon>
        <taxon>Priapulimorphida</taxon>
        <taxon>Priapulidae</taxon>
        <taxon>Priapulus</taxon>
    </lineage>
</organism>
<dbReference type="SMART" id="SM00454">
    <property type="entry name" value="SAM"/>
    <property type="match status" value="1"/>
</dbReference>
<dbReference type="Gene3D" id="1.10.150.50">
    <property type="entry name" value="Transcription Factor, Ets-1"/>
    <property type="match status" value="1"/>
</dbReference>
<sequence>MYENSISAIRPCQTTIQDGEEERNMEAPHSPQTFRRKDKRYSPQPKMTDFFPSQKSDEKRGFANESSNAIPNTNNNDAVTVLYESKVNHEAKCDPVLEWTEEDVKQWLHRLPDGLGQYSQNFVEAGVTGKYLVNHLTVDILESMKIKKMHALHLYEEICELRRKGIHSIDDVRAYIQRHEHLLLPYATNNFKVENFTVKETHPFHEKVQNEAIPMGGYDCSQGHPNLLLWNLPQSTKQFKNDNPGVSWVLKVGQRILNGGRNHPLGVLFGVSGCGKSRTIFEVLSTRYGLYFEPYGSQQPGSPEMKPLESKIHMKAEYDKENLTSIATHLIHALVLTRLLLLFHCQRLACDASTTMQPRSWLFAQLRAPQLLTSNNLVLFTEVFEQLSKCHPEVVLDEVEDLLKKFVTDARFQKTKSNLYVFTDEAHVLLKSCERKFVSRTAGDKGRALFSHFFKTLSDLDHMNIFLAGTALRLSDSQELMKSCIGKDTKEEDLVFHKFYRYDTDNKIQEYLWKFMSPGRFLKDIRELFQGRPRFLACFVSHVLRHNATDKDEIIEESIHDAKTFLIGGKNIRDKRSLGYQLDQLDEQGRPTLVRVAGGRADVINLLEKLVVAYYLSNGPLLLPCPEEMNLVDRGICYVEIDNEHGCLTKAKITEPLVVIAIKKFFERIGIYSNIEEWVQDLLLNPLIGPQSRGLLFEMFVPGWVRKSFNMEPIDVSTHPLFRGIKDLPPWLQNCRLWPGNGKSINCASATGTGKYLTEPKHQFVFPDSNAGPDLIFYLEELDSPVRSEGVTNSLPIGEFLPQITGSQPPFATLQSTVDSTMSGICKQFGDAAVSVDIPLSENRIFDVPSSCIIKQDNTDALSVTANGCYNCDEDASELLQYGEVLPTCDTADMAGESNAVARLGQARGRLRLCLAQVKLSSDGKVSSNTAQHGKKTTDWRNLYDRTQKDGNPGIPNDRKDKAVAACKALQAEEGTLRILMCVPAIAKPQKGTLLKQDPIVSEVVGNDVFLVITLDNLAYFGADERDLNLIRMITDPEIREAVAVKEMRM</sequence>
<evidence type="ECO:0000256" key="1">
    <source>
        <dbReference type="SAM" id="MobiDB-lite"/>
    </source>
</evidence>
<proteinExistence type="predicted"/>
<keyword evidence="3" id="KW-1185">Reference proteome</keyword>
<gene>
    <name evidence="4" type="primary">LOC106811907</name>
</gene>
<dbReference type="Pfam" id="PF07647">
    <property type="entry name" value="SAM_2"/>
    <property type="match status" value="1"/>
</dbReference>
<dbReference type="InterPro" id="IPR001660">
    <property type="entry name" value="SAM"/>
</dbReference>
<dbReference type="PROSITE" id="PS50105">
    <property type="entry name" value="SAM_DOMAIN"/>
    <property type="match status" value="1"/>
</dbReference>
<accession>A0ABM1EG07</accession>
<feature type="compositionally biased region" description="Polar residues" evidence="1">
    <location>
        <begin position="1"/>
        <end position="17"/>
    </location>
</feature>
<protein>
    <submittedName>
        <fullName evidence="4">Uncharacterized protein LOC106811907 isoform X1</fullName>
    </submittedName>
</protein>
<dbReference type="RefSeq" id="XP_014671128.1">
    <property type="nucleotide sequence ID" value="XM_014815642.1"/>
</dbReference>